<dbReference type="Proteomes" id="UP000324222">
    <property type="component" value="Unassembled WGS sequence"/>
</dbReference>
<organism evidence="1 2">
    <name type="scientific">Portunus trituberculatus</name>
    <name type="common">Swimming crab</name>
    <name type="synonym">Neptunus trituberculatus</name>
    <dbReference type="NCBI Taxonomy" id="210409"/>
    <lineage>
        <taxon>Eukaryota</taxon>
        <taxon>Metazoa</taxon>
        <taxon>Ecdysozoa</taxon>
        <taxon>Arthropoda</taxon>
        <taxon>Crustacea</taxon>
        <taxon>Multicrustacea</taxon>
        <taxon>Malacostraca</taxon>
        <taxon>Eumalacostraca</taxon>
        <taxon>Eucarida</taxon>
        <taxon>Decapoda</taxon>
        <taxon>Pleocyemata</taxon>
        <taxon>Brachyura</taxon>
        <taxon>Eubrachyura</taxon>
        <taxon>Portunoidea</taxon>
        <taxon>Portunidae</taxon>
        <taxon>Portuninae</taxon>
        <taxon>Portunus</taxon>
    </lineage>
</organism>
<keyword evidence="2" id="KW-1185">Reference proteome</keyword>
<protein>
    <submittedName>
        <fullName evidence="1">Uncharacterized protein</fullName>
    </submittedName>
</protein>
<gene>
    <name evidence="1" type="ORF">E2C01_050273</name>
</gene>
<accession>A0A5B7G7T9</accession>
<sequence>MQLSNGDDLCSKPWPHHLRNESSLARELQQFFFQENTQFPVHAHGTGHLGKVTTRHHSGWLVVDAHLEPSGTPVHKLDGPFGFDGGNGCIDILGHHITTVQQAAGHVLAMSWVTLHHLVGRLKAGIGNFCYGQLFMVGLLRGNHRCIGDQGEVDPRIGNQVCLELRQIYIEGTVKSKRGSNGRDDLANKPVEIGVRWALNVKVPAADIVDGLIVNHEGTVGVFEGGVGGQDGVVRLNNSSGNLRTKLHSISKECFWCYLHLKKHELVT</sequence>
<dbReference type="AlphaFoldDB" id="A0A5B7G7T9"/>
<dbReference type="EMBL" id="VSRR010013848">
    <property type="protein sequence ID" value="MPC56320.1"/>
    <property type="molecule type" value="Genomic_DNA"/>
</dbReference>
<name>A0A5B7G7T9_PORTR</name>
<evidence type="ECO:0000313" key="1">
    <source>
        <dbReference type="EMBL" id="MPC56320.1"/>
    </source>
</evidence>
<evidence type="ECO:0000313" key="2">
    <source>
        <dbReference type="Proteomes" id="UP000324222"/>
    </source>
</evidence>
<reference evidence="1 2" key="1">
    <citation type="submission" date="2019-05" db="EMBL/GenBank/DDBJ databases">
        <title>Another draft genome of Portunus trituberculatus and its Hox gene families provides insights of decapod evolution.</title>
        <authorList>
            <person name="Jeong J.-H."/>
            <person name="Song I."/>
            <person name="Kim S."/>
            <person name="Choi T."/>
            <person name="Kim D."/>
            <person name="Ryu S."/>
            <person name="Kim W."/>
        </authorList>
    </citation>
    <scope>NUCLEOTIDE SEQUENCE [LARGE SCALE GENOMIC DNA]</scope>
    <source>
        <tissue evidence="1">Muscle</tissue>
    </source>
</reference>
<proteinExistence type="predicted"/>
<comment type="caution">
    <text evidence="1">The sequence shown here is derived from an EMBL/GenBank/DDBJ whole genome shotgun (WGS) entry which is preliminary data.</text>
</comment>